<accession>G3T5A0</accession>
<dbReference type="eggNOG" id="KOG4160">
    <property type="taxonomic scope" value="Eukaryota"/>
</dbReference>
<dbReference type="OMA" id="ELCPVIK"/>
<feature type="signal peptide" evidence="1">
    <location>
        <begin position="1"/>
        <end position="21"/>
    </location>
</feature>
<dbReference type="GO" id="GO:0070062">
    <property type="term" value="C:extracellular exosome"/>
    <property type="evidence" value="ECO:0007669"/>
    <property type="project" value="TreeGrafter"/>
</dbReference>
<name>G3T5A0_LOXAF</name>
<reference evidence="3" key="3">
    <citation type="submission" date="2025-09" db="UniProtKB">
        <authorList>
            <consortium name="Ensembl"/>
        </authorList>
    </citation>
    <scope>IDENTIFICATION</scope>
    <source>
        <strain evidence="3">Isolate ISIS603380</strain>
    </source>
</reference>
<dbReference type="HOGENOM" id="CLU_050473_0_0_1"/>
<dbReference type="Ensembl" id="ENSLAFT00000010267.3">
    <property type="protein sequence ID" value="ENSLAFP00000008599.3"/>
    <property type="gene ID" value="ENSLAFG00000010267.3"/>
</dbReference>
<dbReference type="Proteomes" id="UP000007646">
    <property type="component" value="Unassembled WGS sequence"/>
</dbReference>
<dbReference type="Gene3D" id="3.15.20.10">
    <property type="entry name" value="Bactericidal permeability-increasing protein, domain 2"/>
    <property type="match status" value="1"/>
</dbReference>
<dbReference type="GO" id="GO:0002227">
    <property type="term" value="P:innate immune response in mucosa"/>
    <property type="evidence" value="ECO:0007669"/>
    <property type="project" value="Ensembl"/>
</dbReference>
<evidence type="ECO:0000313" key="4">
    <source>
        <dbReference type="Proteomes" id="UP000007646"/>
    </source>
</evidence>
<dbReference type="CDD" id="cd00025">
    <property type="entry name" value="BPI1"/>
    <property type="match status" value="1"/>
</dbReference>
<evidence type="ECO:0000259" key="2">
    <source>
        <dbReference type="SMART" id="SM00328"/>
    </source>
</evidence>
<feature type="chain" id="PRO_5003454966" evidence="1">
    <location>
        <begin position="22"/>
        <end position="475"/>
    </location>
</feature>
<dbReference type="InterPro" id="IPR017943">
    <property type="entry name" value="Bactericidal_perm-incr_a/b_dom"/>
</dbReference>
<dbReference type="InterPro" id="IPR001124">
    <property type="entry name" value="Lipid-bd_serum_glycop_C"/>
</dbReference>
<dbReference type="GO" id="GO:0008289">
    <property type="term" value="F:lipid binding"/>
    <property type="evidence" value="ECO:0007669"/>
    <property type="project" value="InterPro"/>
</dbReference>
<dbReference type="Gene3D" id="3.15.10.10">
    <property type="entry name" value="Bactericidal permeability-increasing protein, domain 1"/>
    <property type="match status" value="1"/>
</dbReference>
<keyword evidence="4" id="KW-1185">Reference proteome</keyword>
<evidence type="ECO:0000256" key="1">
    <source>
        <dbReference type="SAM" id="SignalP"/>
    </source>
</evidence>
<dbReference type="AlphaFoldDB" id="G3T5A0"/>
<dbReference type="PANTHER" id="PTHR47395:SF1">
    <property type="entry name" value="BPI FOLD-CONTAINING FAMILY B MEMBER 1"/>
    <property type="match status" value="1"/>
</dbReference>
<dbReference type="SMART" id="SM00328">
    <property type="entry name" value="BPI1"/>
    <property type="match status" value="1"/>
</dbReference>
<keyword evidence="1" id="KW-0732">Signal</keyword>
<dbReference type="InterPro" id="IPR021193">
    <property type="entry name" value="Bpifb1"/>
</dbReference>
<dbReference type="SUPFAM" id="SSF55394">
    <property type="entry name" value="Bactericidal permeability-increasing protein, BPI"/>
    <property type="match status" value="2"/>
</dbReference>
<dbReference type="InterPro" id="IPR017942">
    <property type="entry name" value="Lipid-bd_serum_glycop_N"/>
</dbReference>
<dbReference type="GO" id="GO:0034144">
    <property type="term" value="P:negative regulation of toll-like receptor 4 signaling pathway"/>
    <property type="evidence" value="ECO:0007669"/>
    <property type="project" value="Ensembl"/>
</dbReference>
<dbReference type="Pfam" id="PF01273">
    <property type="entry name" value="LBP_BPI_CETP"/>
    <property type="match status" value="1"/>
</dbReference>
<dbReference type="PANTHER" id="PTHR47395">
    <property type="entry name" value="BPI FOLD-CONTAINING FAMILY B MEMBER 1"/>
    <property type="match status" value="1"/>
</dbReference>
<feature type="domain" description="Lipid-binding serum glycoprotein N-terminal" evidence="2">
    <location>
        <begin position="36"/>
        <end position="257"/>
    </location>
</feature>
<dbReference type="Pfam" id="PF02886">
    <property type="entry name" value="LBP_BPI_CETP_C"/>
    <property type="match status" value="1"/>
</dbReference>
<dbReference type="FunCoup" id="G3T5A0">
    <property type="interactions" value="17"/>
</dbReference>
<protein>
    <submittedName>
        <fullName evidence="3">BPI fold containing family B member 1</fullName>
    </submittedName>
</protein>
<dbReference type="STRING" id="9785.ENSLAFP00000008599"/>
<dbReference type="GeneTree" id="ENSGT01100000263546"/>
<reference evidence="3 4" key="1">
    <citation type="submission" date="2009-06" db="EMBL/GenBank/DDBJ databases">
        <title>The Genome Sequence of Loxodonta africana (African elephant).</title>
        <authorList>
            <person name="Di Palma F."/>
            <person name="Heiman D."/>
            <person name="Young S."/>
            <person name="Johnson J."/>
            <person name="Lander E.S."/>
            <person name="Lindblad-Toh K."/>
        </authorList>
    </citation>
    <scope>NUCLEOTIDE SEQUENCE [LARGE SCALE GENOMIC DNA]</scope>
    <source>
        <strain evidence="3 4">Isolate ISIS603380</strain>
    </source>
</reference>
<organism evidence="3 4">
    <name type="scientific">Loxodonta africana</name>
    <name type="common">African elephant</name>
    <dbReference type="NCBI Taxonomy" id="9785"/>
    <lineage>
        <taxon>Eukaryota</taxon>
        <taxon>Metazoa</taxon>
        <taxon>Chordata</taxon>
        <taxon>Craniata</taxon>
        <taxon>Vertebrata</taxon>
        <taxon>Euteleostomi</taxon>
        <taxon>Mammalia</taxon>
        <taxon>Eutheria</taxon>
        <taxon>Afrotheria</taxon>
        <taxon>Proboscidea</taxon>
        <taxon>Elephantidae</taxon>
        <taxon>Loxodonta</taxon>
    </lineage>
</organism>
<dbReference type="PIRSF" id="PIRSF037186">
    <property type="entry name" value="PLUNC_long_form"/>
    <property type="match status" value="1"/>
</dbReference>
<dbReference type="InParanoid" id="G3T5A0"/>
<reference evidence="3" key="2">
    <citation type="submission" date="2025-08" db="UniProtKB">
        <authorList>
            <consortium name="Ensembl"/>
        </authorList>
    </citation>
    <scope>IDENTIFICATION</scope>
    <source>
        <strain evidence="3">Isolate ISIS603380</strain>
    </source>
</reference>
<sequence>MASPWTFIFVCGLLAATLVQATLSPPAVLSLGPEVIKEKLTQELKNHNAVSILQQLPLLSAMREERAGGIPFLGNVVNTIMNNIIWLKVTSANVLQLQVQPSGDGQELMIKIPLDMVAGLNTPLVKSIVEIHMETEAQAIIQLESSEEGHNRLILTNCLTSQGSLHISLLRKLTFLANFLTDKVMGFLVPALPKMVKSELCPVIKAAFEDMYADLLRLTSVPVSLTFNHLEFDLLSLAINSSVIQLNLRAKLSDSQGKVTNWFNDSLVSLTVPTLDSAPFSLIVRQDVVNSAVAALLSPEELAVLLDYVLPKLAHQLKSSIKPISEKAADQLGPTQIVKIFTQDTPVLLLSKGNANVAQRIVFEVFATNEARCPFFTLGIEASSEAQFYTEGDRLMLNLHNIRSDRIYLMNSGIGLFNADFLEDIITEILESILLPNENGKLRPGILISIVKALGFEEVACSLTDDALVLTPVYS</sequence>
<evidence type="ECO:0000313" key="3">
    <source>
        <dbReference type="Ensembl" id="ENSLAFP00000008599.3"/>
    </source>
</evidence>
<proteinExistence type="predicted"/>
<gene>
    <name evidence="3" type="primary">BPIFB1</name>
</gene>